<dbReference type="PROSITE" id="PS50297">
    <property type="entry name" value="ANK_REP_REGION"/>
    <property type="match status" value="7"/>
</dbReference>
<feature type="repeat" description="ANK" evidence="3">
    <location>
        <begin position="847"/>
        <end position="879"/>
    </location>
</feature>
<proteinExistence type="predicted"/>
<feature type="domain" description="NACHT" evidence="4">
    <location>
        <begin position="63"/>
        <end position="216"/>
    </location>
</feature>
<feature type="repeat" description="ANK" evidence="3">
    <location>
        <begin position="687"/>
        <end position="719"/>
    </location>
</feature>
<dbReference type="PROSITE" id="PS50837">
    <property type="entry name" value="NACHT"/>
    <property type="match status" value="1"/>
</dbReference>
<dbReference type="Proteomes" id="UP000226031">
    <property type="component" value="Unassembled WGS sequence"/>
</dbReference>
<evidence type="ECO:0000256" key="1">
    <source>
        <dbReference type="ARBA" id="ARBA00022737"/>
    </source>
</evidence>
<dbReference type="EMBL" id="PDND01000174">
    <property type="protein sequence ID" value="PGH30412.1"/>
    <property type="molecule type" value="Genomic_DNA"/>
</dbReference>
<dbReference type="Pfam" id="PF24883">
    <property type="entry name" value="NPHP3_N"/>
    <property type="match status" value="1"/>
</dbReference>
<gene>
    <name evidence="5" type="ORF">GX50_06817</name>
</gene>
<dbReference type="SMART" id="SM00248">
    <property type="entry name" value="ANK"/>
    <property type="match status" value="10"/>
</dbReference>
<keyword evidence="6" id="KW-1185">Reference proteome</keyword>
<dbReference type="SUPFAM" id="SSF48403">
    <property type="entry name" value="Ankyrin repeat"/>
    <property type="match status" value="2"/>
</dbReference>
<feature type="repeat" description="ANK" evidence="3">
    <location>
        <begin position="814"/>
        <end position="846"/>
    </location>
</feature>
<feature type="repeat" description="ANK" evidence="3">
    <location>
        <begin position="654"/>
        <end position="686"/>
    </location>
</feature>
<dbReference type="InterPro" id="IPR036770">
    <property type="entry name" value="Ankyrin_rpt-contain_sf"/>
</dbReference>
<dbReference type="VEuPathDB" id="FungiDB:EMCG_09550"/>
<keyword evidence="1" id="KW-0677">Repeat</keyword>
<comment type="caution">
    <text evidence="5">The sequence shown here is derived from an EMBL/GenBank/DDBJ whole genome shotgun (WGS) entry which is preliminary data.</text>
</comment>
<dbReference type="InterPro" id="IPR002110">
    <property type="entry name" value="Ankyrin_rpt"/>
</dbReference>
<accession>A0A2B7ZBN9</accession>
<feature type="repeat" description="ANK" evidence="3">
    <location>
        <begin position="781"/>
        <end position="813"/>
    </location>
</feature>
<evidence type="ECO:0000313" key="6">
    <source>
        <dbReference type="Proteomes" id="UP000226031"/>
    </source>
</evidence>
<dbReference type="InterPro" id="IPR007111">
    <property type="entry name" value="NACHT_NTPase"/>
</dbReference>
<dbReference type="SUPFAM" id="SSF52540">
    <property type="entry name" value="P-loop containing nucleoside triphosphate hydrolases"/>
    <property type="match status" value="1"/>
</dbReference>
<sequence>MGDLRAPELREDEDIWVTLLLTEPCSDRDRLIRLKGQRVQGSSEWIRSNELYSNWLGLDSGNQILAITGGPGKGKTMLSLSVTEELQNLQWQTPRMDVIYFFCDSQDERRNTAVAVLRGLICQIIDSRPNVANRIWPHLDTPEKAWFKVTSLQALWTIFTNILEDPDVGTIFCVLDGLDECDNYSLSVLAPKLQDLFSPCIEGPVPNNFRLLISAREIPWLSNTLTICLNSDAKQIMQRDMRNFIFSEVKEMSRARKTNHFVRDRIRCNVERLADGCFLSASLILNDLSRLPTSAEIVEALEHFSEGLDAIYSQILLRIKAEDQHACSMVLKWVTMARRALTVEELAAAIQPQITLKNNQDIIKYVTLCGPLLNLCDGEVILVHTNRSHAELAQTCFECIQESVLHTSLVNIKDTSRLSQSHLLEYATRNWLEHLKLSPTYADQIFDLSHPFFQEKSQLRSNWWRSYWKAGPKRWEEADIPLLHLSSYCGVLPWVTRLLARPRKLFSIHKHAEKADRYGRTPLFYAALAGHVEVVQILLREGINVHATDKFGRTALIEASSGGHQYCVEDLLRYGADVRVADKCGRTALASAASGGHENIIEHLCRHGADPNGGGKGLLELSILGEAVSAGHVKVVKFLMDNGVDVNGSATSLLGRTALGEAIIGKHLTLTNLLLSQNADVNGRGKFGSTPLGCAISSANTSMVHFLLNHGVDVNATREFKNAKLPEPKYSFVSLSDHGKDVRNMQPLERTALGTAALRGDISIVKLLLGHYADVNGRDRYGRTALQAAASIGNYDLVVLLLDMGADINMNGGFSRTALGEAGFGGHLSVAQLLLDRGADIQRTGRLGRAPLAEAVIGQQLAIVQLLLDRGADVNARDHSGRGAVGELPGPQIFTLLRSRGAHIRDPEDLY</sequence>
<feature type="repeat" description="ANK" evidence="3">
    <location>
        <begin position="748"/>
        <end position="780"/>
    </location>
</feature>
<dbReference type="STRING" id="73230.A0A2B7ZBN9"/>
<dbReference type="Gene3D" id="3.40.50.300">
    <property type="entry name" value="P-loop containing nucleotide triphosphate hydrolases"/>
    <property type="match status" value="1"/>
</dbReference>
<dbReference type="Pfam" id="PF12796">
    <property type="entry name" value="Ank_2"/>
    <property type="match status" value="3"/>
</dbReference>
<dbReference type="Pfam" id="PF00023">
    <property type="entry name" value="Ank"/>
    <property type="match status" value="1"/>
</dbReference>
<dbReference type="PRINTS" id="PR01415">
    <property type="entry name" value="ANKYRIN"/>
</dbReference>
<evidence type="ECO:0000256" key="2">
    <source>
        <dbReference type="ARBA" id="ARBA00023043"/>
    </source>
</evidence>
<dbReference type="PROSITE" id="PS50088">
    <property type="entry name" value="ANK_REPEAT"/>
    <property type="match status" value="10"/>
</dbReference>
<feature type="repeat" description="ANK" evidence="3">
    <location>
        <begin position="619"/>
        <end position="651"/>
    </location>
</feature>
<name>A0A2B7ZBN9_9EURO</name>
<reference evidence="5 6" key="1">
    <citation type="submission" date="2017-10" db="EMBL/GenBank/DDBJ databases">
        <title>Comparative genomics in systemic dimorphic fungi from Ajellomycetaceae.</title>
        <authorList>
            <person name="Munoz J.F."/>
            <person name="Mcewen J.G."/>
            <person name="Clay O.K."/>
            <person name="Cuomo C.A."/>
        </authorList>
    </citation>
    <scope>NUCLEOTIDE SEQUENCE [LARGE SCALE GENOMIC DNA]</scope>
    <source>
        <strain evidence="5 6">UAMH4076</strain>
    </source>
</reference>
<feature type="repeat" description="ANK" evidence="3">
    <location>
        <begin position="584"/>
        <end position="616"/>
    </location>
</feature>
<dbReference type="InterPro" id="IPR027417">
    <property type="entry name" value="P-loop_NTPase"/>
</dbReference>
<organism evidence="5 6">
    <name type="scientific">[Emmonsia] crescens</name>
    <dbReference type="NCBI Taxonomy" id="73230"/>
    <lineage>
        <taxon>Eukaryota</taxon>
        <taxon>Fungi</taxon>
        <taxon>Dikarya</taxon>
        <taxon>Ascomycota</taxon>
        <taxon>Pezizomycotina</taxon>
        <taxon>Eurotiomycetes</taxon>
        <taxon>Eurotiomycetidae</taxon>
        <taxon>Onygenales</taxon>
        <taxon>Ajellomycetaceae</taxon>
        <taxon>Emergomyces</taxon>
    </lineage>
</organism>
<evidence type="ECO:0000313" key="5">
    <source>
        <dbReference type="EMBL" id="PGH30412.1"/>
    </source>
</evidence>
<evidence type="ECO:0000259" key="4">
    <source>
        <dbReference type="PROSITE" id="PS50837"/>
    </source>
</evidence>
<evidence type="ECO:0000256" key="3">
    <source>
        <dbReference type="PROSITE-ProRule" id="PRU00023"/>
    </source>
</evidence>
<dbReference type="PANTHER" id="PTHR24171">
    <property type="entry name" value="ANKYRIN REPEAT DOMAIN-CONTAINING PROTEIN 39-RELATED"/>
    <property type="match status" value="1"/>
</dbReference>
<dbReference type="Gene3D" id="1.25.40.20">
    <property type="entry name" value="Ankyrin repeat-containing domain"/>
    <property type="match status" value="2"/>
</dbReference>
<protein>
    <recommendedName>
        <fullName evidence="4">NACHT domain-containing protein</fullName>
    </recommendedName>
</protein>
<feature type="repeat" description="ANK" evidence="3">
    <location>
        <begin position="518"/>
        <end position="550"/>
    </location>
</feature>
<dbReference type="AlphaFoldDB" id="A0A2B7ZBN9"/>
<feature type="repeat" description="ANK" evidence="3">
    <location>
        <begin position="551"/>
        <end position="583"/>
    </location>
</feature>
<dbReference type="InterPro" id="IPR056884">
    <property type="entry name" value="NPHP3-like_N"/>
</dbReference>
<keyword evidence="2 3" id="KW-0040">ANK repeat</keyword>